<evidence type="ECO:0000256" key="9">
    <source>
        <dbReference type="RuleBase" id="RU000436"/>
    </source>
</evidence>
<dbReference type="GO" id="GO:0005126">
    <property type="term" value="F:cytokine receptor binding"/>
    <property type="evidence" value="ECO:0007669"/>
    <property type="project" value="InterPro"/>
</dbReference>
<dbReference type="Pfam" id="PF00143">
    <property type="entry name" value="Interferon"/>
    <property type="match status" value="1"/>
</dbReference>
<dbReference type="GO" id="GO:0005615">
    <property type="term" value="C:extracellular space"/>
    <property type="evidence" value="ECO:0007669"/>
    <property type="project" value="UniProtKB-KW"/>
</dbReference>
<keyword evidence="6 10" id="KW-0732">Signal</keyword>
<protein>
    <submittedName>
        <fullName evidence="11">IFN protein</fullName>
    </submittedName>
</protein>
<gene>
    <name evidence="11" type="primary">Ifn_1</name>
    <name evidence="11" type="ORF">CRYUND_R06052</name>
</gene>
<comment type="function">
    <text evidence="1">Has antiviral activities.</text>
</comment>
<evidence type="ECO:0000256" key="8">
    <source>
        <dbReference type="ARBA" id="ARBA00023157"/>
    </source>
</evidence>
<evidence type="ECO:0000313" key="12">
    <source>
        <dbReference type="Proteomes" id="UP000534426"/>
    </source>
</evidence>
<dbReference type="PANTHER" id="PTHR11691">
    <property type="entry name" value="TYPE I INTERFERON"/>
    <property type="match status" value="1"/>
</dbReference>
<evidence type="ECO:0000256" key="2">
    <source>
        <dbReference type="ARBA" id="ARBA00004613"/>
    </source>
</evidence>
<keyword evidence="12" id="KW-1185">Reference proteome</keyword>
<comment type="similarity">
    <text evidence="3 9">Belongs to the alpha/beta interferon family.</text>
</comment>
<dbReference type="Gene3D" id="1.20.1250.10">
    <property type="match status" value="1"/>
</dbReference>
<dbReference type="PRINTS" id="PR00266">
    <property type="entry name" value="INTERFERONAB"/>
</dbReference>
<reference evidence="11 12" key="1">
    <citation type="submission" date="2019-09" db="EMBL/GenBank/DDBJ databases">
        <title>Bird 10,000 Genomes (B10K) Project - Family phase.</title>
        <authorList>
            <person name="Zhang G."/>
        </authorList>
    </citation>
    <scope>NUCLEOTIDE SEQUENCE [LARGE SCALE GENOMIC DNA]</scope>
    <source>
        <strain evidence="11">B10K-MSB-37135</strain>
        <tissue evidence="11">Heart</tissue>
    </source>
</reference>
<dbReference type="SMART" id="SM00076">
    <property type="entry name" value="IFabd"/>
    <property type="match status" value="1"/>
</dbReference>
<evidence type="ECO:0000256" key="7">
    <source>
        <dbReference type="ARBA" id="ARBA00023118"/>
    </source>
</evidence>
<comment type="caution">
    <text evidence="11">The sequence shown here is derived from an EMBL/GenBank/DDBJ whole genome shotgun (WGS) entry which is preliminary data.</text>
</comment>
<feature type="non-terminal residue" evidence="11">
    <location>
        <position position="1"/>
    </location>
</feature>
<dbReference type="GO" id="GO:0006955">
    <property type="term" value="P:immune response"/>
    <property type="evidence" value="ECO:0007669"/>
    <property type="project" value="UniProtKB-ARBA"/>
</dbReference>
<evidence type="ECO:0000313" key="11">
    <source>
        <dbReference type="EMBL" id="NWJ11637.1"/>
    </source>
</evidence>
<dbReference type="EMBL" id="VWPW01032732">
    <property type="protein sequence ID" value="NWJ11637.1"/>
    <property type="molecule type" value="Genomic_DNA"/>
</dbReference>
<keyword evidence="8" id="KW-1015">Disulfide bond</keyword>
<accession>A0A7K4M671</accession>
<comment type="subcellular location">
    <subcellularLocation>
        <location evidence="2">Secreted</location>
    </subcellularLocation>
</comment>
<dbReference type="GO" id="GO:0005125">
    <property type="term" value="F:cytokine activity"/>
    <property type="evidence" value="ECO:0007669"/>
    <property type="project" value="UniProtKB-KW"/>
</dbReference>
<evidence type="ECO:0000256" key="4">
    <source>
        <dbReference type="ARBA" id="ARBA00022514"/>
    </source>
</evidence>
<evidence type="ECO:0000256" key="5">
    <source>
        <dbReference type="ARBA" id="ARBA00022525"/>
    </source>
</evidence>
<feature type="non-terminal residue" evidence="11">
    <location>
        <position position="191"/>
    </location>
</feature>
<dbReference type="GO" id="GO:0051607">
    <property type="term" value="P:defense response to virus"/>
    <property type="evidence" value="ECO:0007669"/>
    <property type="project" value="UniProtKB-KW"/>
</dbReference>
<dbReference type="InterPro" id="IPR000471">
    <property type="entry name" value="Interferon_alpha/beta/delta"/>
</dbReference>
<dbReference type="InterPro" id="IPR009079">
    <property type="entry name" value="4_helix_cytokine-like_core"/>
</dbReference>
<name>A0A7K4M671_9AVES</name>
<dbReference type="SUPFAM" id="SSF47266">
    <property type="entry name" value="4-helical cytokines"/>
    <property type="match status" value="1"/>
</dbReference>
<evidence type="ECO:0000256" key="10">
    <source>
        <dbReference type="SAM" id="SignalP"/>
    </source>
</evidence>
<evidence type="ECO:0000256" key="3">
    <source>
        <dbReference type="ARBA" id="ARBA00011033"/>
    </source>
</evidence>
<feature type="chain" id="PRO_5029760117" evidence="10">
    <location>
        <begin position="29"/>
        <end position="191"/>
    </location>
</feature>
<organism evidence="11 12">
    <name type="scientific">Crypturellus undulatus</name>
    <dbReference type="NCBI Taxonomy" id="48396"/>
    <lineage>
        <taxon>Eukaryota</taxon>
        <taxon>Metazoa</taxon>
        <taxon>Chordata</taxon>
        <taxon>Craniata</taxon>
        <taxon>Vertebrata</taxon>
        <taxon>Euteleostomi</taxon>
        <taxon>Archelosauria</taxon>
        <taxon>Archosauria</taxon>
        <taxon>Dinosauria</taxon>
        <taxon>Saurischia</taxon>
        <taxon>Theropoda</taxon>
        <taxon>Coelurosauria</taxon>
        <taxon>Aves</taxon>
        <taxon>Palaeognathae</taxon>
        <taxon>Tinamiformes</taxon>
        <taxon>Tinamidae</taxon>
        <taxon>Crypturellus</taxon>
    </lineage>
</organism>
<dbReference type="PANTHER" id="PTHR11691:SF73">
    <property type="entry name" value="INTERFERON BETA"/>
    <property type="match status" value="1"/>
</dbReference>
<dbReference type="Proteomes" id="UP000534426">
    <property type="component" value="Unassembled WGS sequence"/>
</dbReference>
<dbReference type="PROSITE" id="PS00252">
    <property type="entry name" value="INTERFERON_A_B_D"/>
    <property type="match status" value="1"/>
</dbReference>
<evidence type="ECO:0000256" key="1">
    <source>
        <dbReference type="ARBA" id="ARBA00002718"/>
    </source>
</evidence>
<keyword evidence="4 9" id="KW-0202">Cytokine</keyword>
<evidence type="ECO:0000256" key="6">
    <source>
        <dbReference type="ARBA" id="ARBA00022729"/>
    </source>
</evidence>
<dbReference type="AlphaFoldDB" id="A0A7K4M671"/>
<proteinExistence type="inferred from homology"/>
<keyword evidence="5" id="KW-0964">Secreted</keyword>
<sequence>MPELATPQPSLWHRAPLLLLLLPVLASALTCTNLRTQQSTFNTDSLQLLRTMAPNRTVLCQHHHAPFAFPDTLRAVNHPQQATTTIRQILQQLFSIFSTESIPDRWDQQAHQQLLNKLHHHIHQLQECFPESTTLSKRQGPRNSRLAINTYFRRIHNFLRTHGHSSCAWDTARLEVHTCFQHIDKLTRTIP</sequence>
<keyword evidence="7 9" id="KW-0051">Antiviral defense</keyword>
<feature type="signal peptide" evidence="10">
    <location>
        <begin position="1"/>
        <end position="28"/>
    </location>
</feature>